<protein>
    <submittedName>
        <fullName evidence="2">Uncharacterized protein</fullName>
    </submittedName>
</protein>
<reference evidence="2" key="1">
    <citation type="submission" date="2016-11" db="UniProtKB">
        <authorList>
            <consortium name="WormBaseParasite"/>
        </authorList>
    </citation>
    <scope>IDENTIFICATION</scope>
</reference>
<organism evidence="1 2">
    <name type="scientific">Heterorhabditis bacteriophora</name>
    <name type="common">Entomopathogenic nematode worm</name>
    <dbReference type="NCBI Taxonomy" id="37862"/>
    <lineage>
        <taxon>Eukaryota</taxon>
        <taxon>Metazoa</taxon>
        <taxon>Ecdysozoa</taxon>
        <taxon>Nematoda</taxon>
        <taxon>Chromadorea</taxon>
        <taxon>Rhabditida</taxon>
        <taxon>Rhabditina</taxon>
        <taxon>Rhabditomorpha</taxon>
        <taxon>Strongyloidea</taxon>
        <taxon>Heterorhabditidae</taxon>
        <taxon>Heterorhabditis</taxon>
    </lineage>
</organism>
<keyword evidence="1" id="KW-1185">Reference proteome</keyword>
<sequence length="45" mass="5488">MKILTTSMSKIFKNSTSRNYKYYINITDYLLYVDYKEYTLGNKVY</sequence>
<dbReference type="WBParaSite" id="Hba_04555">
    <property type="protein sequence ID" value="Hba_04555"/>
    <property type="gene ID" value="Hba_04555"/>
</dbReference>
<name>A0A1I7WHS1_HETBA</name>
<proteinExistence type="predicted"/>
<dbReference type="AlphaFoldDB" id="A0A1I7WHS1"/>
<accession>A0A1I7WHS1</accession>
<dbReference type="Proteomes" id="UP000095283">
    <property type="component" value="Unplaced"/>
</dbReference>
<evidence type="ECO:0000313" key="2">
    <source>
        <dbReference type="WBParaSite" id="Hba_04555"/>
    </source>
</evidence>
<evidence type="ECO:0000313" key="1">
    <source>
        <dbReference type="Proteomes" id="UP000095283"/>
    </source>
</evidence>